<accession>A0ABP1HXP8</accession>
<sequence length="824" mass="88165">MIGTLIFIQTATVEKQAIQCNYIYSRTQSVRYCDKQLYVVDKDIQFTTTSDMAFSFFLHTEVAKNLKIRAYITAPSFSTFSMTGNLIIENCVIIVKVTSTSSALLSLAARDVLITDSVLKANFISTEVSGYLNSAGLLMNSSSINVARVNLTIDMNTGTGDVSGIVSNCQSTILTKLQAVFTIFTTSTTNSTCGAISAVAQNAVVTISNSTLTGNMYAAADNGYLVGAGINVTIDISDDSLITITGPQTNNTAHFWSCSGFCERPLPITTVLPVSAVTQIGSSSSCVLTQGTPADNSEIVFDPDKNLSFQGNFSVFGQAASVSNLKVSGRYQMTGELGSYANVFGSNMTEALVLRKIVIQVSISTLAQCKLNLVTNSISAPFTINSFLANGSFQTEFQTFNAISVAAAASYTADQASVIINYQITGEVTSSNALSTLGVQVVKLIDLSVKNSFFVISQSFATQNGLVVGKANEDQNTFYEGKFVFTNIQVKQTSFSSKNVAGVIFNLILGKNITMVNITCSFISESTHQLSSCTILGSVMAIAIQITKCNVTQKIQASSAQRLGLVTFNYVSNFHMYASINKVAYIFGAYLKDQSTNIAMLGVSDHNLNYPSYSAVLIDCVIKTYIQCQNAQFIGSIVGCAQILLVVKNSVIFDSNISGGLNVGMVCGVVRIVSLQNQSIKSFTISGEQIALVQCVVQQLTLSISQFRNLSVFSPSSQYNTALVLGQVSDGNITIANTIINAFIQVEGRVGILFGSYTNTYSTVSKCKINANAINSVLVGAFSTGFIRISNSIIQTTTNCFSIQGDVCPSKWVFSGEVNDAVFM</sequence>
<name>A0ABP1HXP8_9EUKA</name>
<organism evidence="1 2">
    <name type="scientific">Hexamita inflata</name>
    <dbReference type="NCBI Taxonomy" id="28002"/>
    <lineage>
        <taxon>Eukaryota</taxon>
        <taxon>Metamonada</taxon>
        <taxon>Diplomonadida</taxon>
        <taxon>Hexamitidae</taxon>
        <taxon>Hexamitinae</taxon>
        <taxon>Hexamita</taxon>
    </lineage>
</organism>
<reference evidence="1 2" key="1">
    <citation type="submission" date="2024-07" db="EMBL/GenBank/DDBJ databases">
        <authorList>
            <person name="Akdeniz Z."/>
        </authorList>
    </citation>
    <scope>NUCLEOTIDE SEQUENCE [LARGE SCALE GENOMIC DNA]</scope>
</reference>
<keyword evidence="2" id="KW-1185">Reference proteome</keyword>
<evidence type="ECO:0000313" key="1">
    <source>
        <dbReference type="EMBL" id="CAL6003288.1"/>
    </source>
</evidence>
<evidence type="ECO:0000313" key="2">
    <source>
        <dbReference type="Proteomes" id="UP001642409"/>
    </source>
</evidence>
<proteinExistence type="predicted"/>
<comment type="caution">
    <text evidence="1">The sequence shown here is derived from an EMBL/GenBank/DDBJ whole genome shotgun (WGS) entry which is preliminary data.</text>
</comment>
<dbReference type="Proteomes" id="UP001642409">
    <property type="component" value="Unassembled WGS sequence"/>
</dbReference>
<gene>
    <name evidence="1" type="ORF">HINF_LOCUS18327</name>
</gene>
<dbReference type="EMBL" id="CAXDID020000047">
    <property type="protein sequence ID" value="CAL6003288.1"/>
    <property type="molecule type" value="Genomic_DNA"/>
</dbReference>
<protein>
    <submittedName>
        <fullName evidence="1">Hypothetical_protein</fullName>
    </submittedName>
</protein>